<dbReference type="InterPro" id="IPR018957">
    <property type="entry name" value="Znf_C3HC4_RING-type"/>
</dbReference>
<dbReference type="Gene3D" id="3.30.160.60">
    <property type="entry name" value="Classic Zinc Finger"/>
    <property type="match status" value="1"/>
</dbReference>
<dbReference type="SMART" id="SM00184">
    <property type="entry name" value="RING"/>
    <property type="match status" value="1"/>
</dbReference>
<keyword evidence="1" id="KW-0479">Metal-binding</keyword>
<name>K1R2Z0_MAGGI</name>
<dbReference type="InterPro" id="IPR011042">
    <property type="entry name" value="6-blade_b-propeller_TolB-like"/>
</dbReference>
<dbReference type="HOGENOM" id="CLU_008645_6_0_1"/>
<dbReference type="CDD" id="cd19756">
    <property type="entry name" value="Bbox2"/>
    <property type="match status" value="1"/>
</dbReference>
<evidence type="ECO:0000256" key="2">
    <source>
        <dbReference type="ARBA" id="ARBA00022771"/>
    </source>
</evidence>
<dbReference type="PANTHER" id="PTHR25462">
    <property type="entry name" value="BONUS, ISOFORM C-RELATED"/>
    <property type="match status" value="1"/>
</dbReference>
<dbReference type="Gene3D" id="2.120.10.30">
    <property type="entry name" value="TolB, C-terminal domain"/>
    <property type="match status" value="1"/>
</dbReference>
<dbReference type="Pfam" id="PF00097">
    <property type="entry name" value="zf-C3HC4"/>
    <property type="match status" value="1"/>
</dbReference>
<keyword evidence="3" id="KW-0862">Zinc</keyword>
<dbReference type="CDD" id="cd19757">
    <property type="entry name" value="Bbox1"/>
    <property type="match status" value="1"/>
</dbReference>
<dbReference type="SUPFAM" id="SSF57850">
    <property type="entry name" value="RING/U-box"/>
    <property type="match status" value="1"/>
</dbReference>
<evidence type="ECO:0000256" key="3">
    <source>
        <dbReference type="ARBA" id="ARBA00022833"/>
    </source>
</evidence>
<dbReference type="InterPro" id="IPR017907">
    <property type="entry name" value="Znf_RING_CS"/>
</dbReference>
<dbReference type="Gene3D" id="3.30.40.10">
    <property type="entry name" value="Zinc/RING finger domain, C3HC4 (zinc finger)"/>
    <property type="match status" value="1"/>
</dbReference>
<gene>
    <name evidence="4" type="ORF">CGI_10018397</name>
</gene>
<reference evidence="4" key="1">
    <citation type="journal article" date="2012" name="Nature">
        <title>The oyster genome reveals stress adaptation and complexity of shell formation.</title>
        <authorList>
            <person name="Zhang G."/>
            <person name="Fang X."/>
            <person name="Guo X."/>
            <person name="Li L."/>
            <person name="Luo R."/>
            <person name="Xu F."/>
            <person name="Yang P."/>
            <person name="Zhang L."/>
            <person name="Wang X."/>
            <person name="Qi H."/>
            <person name="Xiong Z."/>
            <person name="Que H."/>
            <person name="Xie Y."/>
            <person name="Holland P.W."/>
            <person name="Paps J."/>
            <person name="Zhu Y."/>
            <person name="Wu F."/>
            <person name="Chen Y."/>
            <person name="Wang J."/>
            <person name="Peng C."/>
            <person name="Meng J."/>
            <person name="Yang L."/>
            <person name="Liu J."/>
            <person name="Wen B."/>
            <person name="Zhang N."/>
            <person name="Huang Z."/>
            <person name="Zhu Q."/>
            <person name="Feng Y."/>
            <person name="Mount A."/>
            <person name="Hedgecock D."/>
            <person name="Xu Z."/>
            <person name="Liu Y."/>
            <person name="Domazet-Loso T."/>
            <person name="Du Y."/>
            <person name="Sun X."/>
            <person name="Zhang S."/>
            <person name="Liu B."/>
            <person name="Cheng P."/>
            <person name="Jiang X."/>
            <person name="Li J."/>
            <person name="Fan D."/>
            <person name="Wang W."/>
            <person name="Fu W."/>
            <person name="Wang T."/>
            <person name="Wang B."/>
            <person name="Zhang J."/>
            <person name="Peng Z."/>
            <person name="Li Y."/>
            <person name="Li N."/>
            <person name="Wang J."/>
            <person name="Chen M."/>
            <person name="He Y."/>
            <person name="Tan F."/>
            <person name="Song X."/>
            <person name="Zheng Q."/>
            <person name="Huang R."/>
            <person name="Yang H."/>
            <person name="Du X."/>
            <person name="Chen L."/>
            <person name="Yang M."/>
            <person name="Gaffney P.M."/>
            <person name="Wang S."/>
            <person name="Luo L."/>
            <person name="She Z."/>
            <person name="Ming Y."/>
            <person name="Huang W."/>
            <person name="Zhang S."/>
            <person name="Huang B."/>
            <person name="Zhang Y."/>
            <person name="Qu T."/>
            <person name="Ni P."/>
            <person name="Miao G."/>
            <person name="Wang J."/>
            <person name="Wang Q."/>
            <person name="Steinberg C.E."/>
            <person name="Wang H."/>
            <person name="Li N."/>
            <person name="Qian L."/>
            <person name="Zhang G."/>
            <person name="Li Y."/>
            <person name="Yang H."/>
            <person name="Liu X."/>
            <person name="Wang J."/>
            <person name="Yin Y."/>
            <person name="Wang J."/>
        </authorList>
    </citation>
    <scope>NUCLEOTIDE SEQUENCE [LARGE SCALE GENOMIC DNA]</scope>
    <source>
        <strain evidence="4">05x7-T-G4-1.051#20</strain>
    </source>
</reference>
<dbReference type="PANTHER" id="PTHR25462:SF296">
    <property type="entry name" value="MEIOTIC P26, ISOFORM F"/>
    <property type="match status" value="1"/>
</dbReference>
<dbReference type="InterPro" id="IPR001841">
    <property type="entry name" value="Znf_RING"/>
</dbReference>
<dbReference type="EMBL" id="JH817229">
    <property type="protein sequence ID" value="EKC28206.1"/>
    <property type="molecule type" value="Genomic_DNA"/>
</dbReference>
<dbReference type="SUPFAM" id="SSF63829">
    <property type="entry name" value="Calcium-dependent phosphotriesterase"/>
    <property type="match status" value="1"/>
</dbReference>
<dbReference type="PROSITE" id="PS00518">
    <property type="entry name" value="ZF_RING_1"/>
    <property type="match status" value="1"/>
</dbReference>
<accession>K1R2Z0</accession>
<evidence type="ECO:0000256" key="1">
    <source>
        <dbReference type="ARBA" id="ARBA00022723"/>
    </source>
</evidence>
<dbReference type="GO" id="GO:0008270">
    <property type="term" value="F:zinc ion binding"/>
    <property type="evidence" value="ECO:0007669"/>
    <property type="project" value="UniProtKB-KW"/>
</dbReference>
<dbReference type="AlphaFoldDB" id="K1R2Z0"/>
<dbReference type="PROSITE" id="PS50119">
    <property type="entry name" value="ZF_BBOX"/>
    <property type="match status" value="2"/>
</dbReference>
<dbReference type="InterPro" id="IPR013083">
    <property type="entry name" value="Znf_RING/FYVE/PHD"/>
</dbReference>
<dbReference type="InParanoid" id="K1R2Z0"/>
<protein>
    <submittedName>
        <fullName evidence="4">Tripartite motif-containing protein 47</fullName>
    </submittedName>
</protein>
<dbReference type="InterPro" id="IPR047153">
    <property type="entry name" value="TRIM45/56/19-like"/>
</dbReference>
<dbReference type="SUPFAM" id="SSF57845">
    <property type="entry name" value="B-box zinc-binding domain"/>
    <property type="match status" value="1"/>
</dbReference>
<dbReference type="InterPro" id="IPR000315">
    <property type="entry name" value="Znf_B-box"/>
</dbReference>
<proteinExistence type="predicted"/>
<organism evidence="4">
    <name type="scientific">Magallana gigas</name>
    <name type="common">Pacific oyster</name>
    <name type="synonym">Crassostrea gigas</name>
    <dbReference type="NCBI Taxonomy" id="29159"/>
    <lineage>
        <taxon>Eukaryota</taxon>
        <taxon>Metazoa</taxon>
        <taxon>Spiralia</taxon>
        <taxon>Lophotrochozoa</taxon>
        <taxon>Mollusca</taxon>
        <taxon>Bivalvia</taxon>
        <taxon>Autobranchia</taxon>
        <taxon>Pteriomorphia</taxon>
        <taxon>Ostreida</taxon>
        <taxon>Ostreoidea</taxon>
        <taxon>Ostreidae</taxon>
        <taxon>Magallana</taxon>
    </lineage>
</organism>
<dbReference type="PROSITE" id="PS50089">
    <property type="entry name" value="ZF_RING_2"/>
    <property type="match status" value="1"/>
</dbReference>
<keyword evidence="2" id="KW-0863">Zinc-finger</keyword>
<sequence>MSSSSLFTDSERDLLLVCPLCEEGLKRPSTLPCSHIFCESCIKSYFTGFSQNRKLPDIEVLCPVCREPIPQFKDTNSTVSLFQKSQGYSSFVLQDLSRRNSKLATDLPSSRSARNTLQIPNATLQLSPRPVTSRTFMDKTFQVRFCEPCQGKGEALKAASHWCVNCQEGLCAFCIDQHRSMKLLKNHDIVDIFSLKPEHVYDEEGTGACSLHTEKDLNLFCVDHACLVCVTCVALDHRKCGNLKDVEEVDIEKDLGINIDKLVDEVEECIQYADSVIQFKDENRKKLVKEKRQINARVNAKVRHFKAVLDSMESKAAQQIERVHEGEMDLLDEQIARYRKMVRAMAHRKEKLEASLKRNIKGQILYHAPITEELKRYTQAEFISDTTANKQTSYSYVFTSEFEENALDGKEIGHLTANENKIKLANPPKHKKSANIAERLFNFNGSIASDSKVCNFTGAVYMGKGNIVLADNENGNLKLFDEEGKFRHNLSCGDVKYDAPWDITSTDDDHIAVTFPHRKKVRIYRIRESIAPVRYFETYGACRGIAFHKDIFIVTCSEMGKSKAAIKFIDKRGKILKILHGDKTGMNQLRSPYYISSRPDENGRFFVTDIRQNMLLVVNSDQTMELVLQDKVNLKGVSGVEVDGNNNVYVCSNGASVVLRLTENFTKRQVIIDDVKYPVKLCFNPRLKNIFFITNQSIEACDTILLYSMS</sequence>
<evidence type="ECO:0000313" key="4">
    <source>
        <dbReference type="EMBL" id="EKC28206.1"/>
    </source>
</evidence>